<name>A0A9Q3GX77_9BASI</name>
<keyword evidence="4" id="KW-1185">Reference proteome</keyword>
<gene>
    <name evidence="3" type="ORF">O181_023353</name>
</gene>
<dbReference type="InterPro" id="IPR039913">
    <property type="entry name" value="RPAP1/Rba50"/>
</dbReference>
<organism evidence="3 4">
    <name type="scientific">Austropuccinia psidii MF-1</name>
    <dbReference type="NCBI Taxonomy" id="1389203"/>
    <lineage>
        <taxon>Eukaryota</taxon>
        <taxon>Fungi</taxon>
        <taxon>Dikarya</taxon>
        <taxon>Basidiomycota</taxon>
        <taxon>Pucciniomycotina</taxon>
        <taxon>Pucciniomycetes</taxon>
        <taxon>Pucciniales</taxon>
        <taxon>Sphaerophragmiaceae</taxon>
        <taxon>Austropuccinia</taxon>
    </lineage>
</organism>
<accession>A0A9Q3GX77</accession>
<dbReference type="EMBL" id="AVOT02007323">
    <property type="protein sequence ID" value="MBW0483638.1"/>
    <property type="molecule type" value="Genomic_DNA"/>
</dbReference>
<reference evidence="3" key="1">
    <citation type="submission" date="2021-03" db="EMBL/GenBank/DDBJ databases">
        <title>Draft genome sequence of rust myrtle Austropuccinia psidii MF-1, a brazilian biotype.</title>
        <authorList>
            <person name="Quecine M.C."/>
            <person name="Pachon D.M.R."/>
            <person name="Bonatelli M.L."/>
            <person name="Correr F.H."/>
            <person name="Franceschini L.M."/>
            <person name="Leite T.F."/>
            <person name="Margarido G.R.A."/>
            <person name="Almeida C.A."/>
            <person name="Ferrarezi J.A."/>
            <person name="Labate C.A."/>
        </authorList>
    </citation>
    <scope>NUCLEOTIDE SEQUENCE</scope>
    <source>
        <strain evidence="3">MF-1</strain>
    </source>
</reference>
<evidence type="ECO:0000259" key="2">
    <source>
        <dbReference type="Pfam" id="PF25766"/>
    </source>
</evidence>
<comment type="caution">
    <text evidence="3">The sequence shown here is derived from an EMBL/GenBank/DDBJ whole genome shotgun (WGS) entry which is preliminary data.</text>
</comment>
<evidence type="ECO:0000256" key="1">
    <source>
        <dbReference type="SAM" id="MobiDB-lite"/>
    </source>
</evidence>
<feature type="region of interest" description="Disordered" evidence="1">
    <location>
        <begin position="129"/>
        <end position="150"/>
    </location>
</feature>
<feature type="compositionally biased region" description="Basic and acidic residues" evidence="1">
    <location>
        <begin position="365"/>
        <end position="376"/>
    </location>
</feature>
<dbReference type="PANTHER" id="PTHR21483:SF18">
    <property type="entry name" value="RNA POLYMERASE II-ASSOCIATED PROTEIN 1"/>
    <property type="match status" value="1"/>
</dbReference>
<dbReference type="GO" id="GO:0006366">
    <property type="term" value="P:transcription by RNA polymerase II"/>
    <property type="evidence" value="ECO:0007669"/>
    <property type="project" value="InterPro"/>
</dbReference>
<evidence type="ECO:0000313" key="3">
    <source>
        <dbReference type="EMBL" id="MBW0483638.1"/>
    </source>
</evidence>
<feature type="compositionally biased region" description="Polar residues" evidence="1">
    <location>
        <begin position="129"/>
        <end position="139"/>
    </location>
</feature>
<dbReference type="InterPro" id="IPR057989">
    <property type="entry name" value="TPR_RPAP1/MINIYO-like"/>
</dbReference>
<sequence length="1463" mass="164203">MELKEQFHVLGHVQTMLDLHPMPPGPDFYQLNVAQIPSIPLTAPALAVAHHNPTCSSHTVYKFGFNFRHIVGFRMTFAPHLTHFENQKVRPSASDLQSDDLFEQLELEASKLRTGNDIHYSGLRSDFSATDSNAQTSKPNTKKSRFAQQREAQLLQSKAINTSHCSEANVSVPIGRFVLDLGNNLHKDNFCTQAAPQEGDKKAILSAVIERVQAPSHCSNEEFTSSFHPSGFPSVRTESSDHPSKAPSLSPWEIRRLARRTSSQITESKTTSSPHLPGINIHNHFTAPALDPATPPIFSPEVRTQISIENDLLLASMSQSELLQEQAALKKQLQQSNPALLAKLLVKHQARPGTCVLASRLEHSNTNKSPVDDLKNSKSFNDQSISSQPSVNSVDSQPHNLLNSVPDSNRAQPVRFNFRGKAVFHCCTDNSESIHPFQDIHIHQTNSFSLTQLLQLLLSSVSPQRVIGFTIMSQIIHRYFCTAQVVPGLAQEINILIPDILTIASQAVSDKNIGVASNALILLHSVLAKAQVAQSMPDCSSSFQSIWIEELLTQTSILEDFHCHFRHQTLPQPSLILIIQILCALIDLGESTKVSEEILKAPAFLETIIQVLMAVSWPPIDDKTIEIPDLTPMKLLQALANTSRTCSQSILNRGLLTPTLRFIGLPYWNLTRKEGDTTTMLIGQEAIETLIRLMSYQFRLIQVFAGYGLGTSLRTTLDTILRSTTSGLLKIFKATISGKLLIADTQITLEFELISAFLKLLKAWALCAVDPHVTDPPHSINWIHIMDWQVEIVEFLKLSVASNEALLLLGVDNILGCLFELIGVQLTGSIRKQVKIKCWNECLKTLEPQLQVFSENAVQKLISASHESGSLGAKPFNDISWLIGFAKLLNCVRHIAPPPEELTTFSTDSFSFSIPDATFAYGCCLAFKHEELACLPWALSVLHHDLDSQKIKLERLLISSLLVRNSAGRLTFDLIATILEECQSKVDCELDQLIGNPEKIMFFKLSNLLPIYQDYINQSGTLTSISDPSPQQIQNQASQSEKPAFLLSSTWPLIAITFLNESHLKSSKDSHQTQLVAIFRASYALAVILQSLLLEIPHRLPGALHIFGRLVSDRYMVWKTILETVVTSHSQAFSCFGPNNVALIFEDELACRLITRLLSLCSLGTSHNQCPSLQTRPQTVESEKSVKMEQLEDSELYTLFTNILGAYDSTSFGNQTFSKLLVPFFSMKRSRNFRKLLFIDYVHILRYFTLTSKDALVVDGCSTGLEPYLTPLESSEPLLYTYTALLSANSPIQLSTHPFLSFYLLHHVSSQIWNSKIEERLRIGLIENILDRSNDQVCEFVLSHPQLCNVLQHELEPTLSTPKCGEHKGEPQIFKQRYQWLEMLITNPNLHLMLKFYRQTQKEPKSTFIFTSSKEHKKYFKIIHNLTSIFSILKKKKVELLYRRWNAESKGYTKHMIYYIGDL</sequence>
<dbReference type="OrthoDB" id="348201at2759"/>
<dbReference type="Pfam" id="PF25766">
    <property type="entry name" value="TPR_RPAP1"/>
    <property type="match status" value="1"/>
</dbReference>
<dbReference type="Proteomes" id="UP000765509">
    <property type="component" value="Unassembled WGS sequence"/>
</dbReference>
<feature type="domain" description="RPAP1/MINIYO-like TPR repeats" evidence="2">
    <location>
        <begin position="1195"/>
        <end position="1308"/>
    </location>
</feature>
<dbReference type="PANTHER" id="PTHR21483">
    <property type="entry name" value="RNA POLYMERASE II-ASSOCIATED PROTEIN 1"/>
    <property type="match status" value="1"/>
</dbReference>
<proteinExistence type="predicted"/>
<evidence type="ECO:0000313" key="4">
    <source>
        <dbReference type="Proteomes" id="UP000765509"/>
    </source>
</evidence>
<feature type="compositionally biased region" description="Polar residues" evidence="1">
    <location>
        <begin position="377"/>
        <end position="406"/>
    </location>
</feature>
<protein>
    <recommendedName>
        <fullName evidence="2">RPAP1/MINIYO-like TPR repeats domain-containing protein</fullName>
    </recommendedName>
</protein>
<feature type="region of interest" description="Disordered" evidence="1">
    <location>
        <begin position="365"/>
        <end position="406"/>
    </location>
</feature>